<reference evidence="1" key="1">
    <citation type="submission" date="2020-11" db="EMBL/GenBank/DDBJ databases">
        <title>Adaptations for nitrogen fixation in a non-lichenized fungal sporocarp promotes dispersal by wood-feeding termites.</title>
        <authorList>
            <consortium name="DOE Joint Genome Institute"/>
            <person name="Koch R.A."/>
            <person name="Yoon G."/>
            <person name="Arayal U."/>
            <person name="Lail K."/>
            <person name="Amirebrahimi M."/>
            <person name="Labutti K."/>
            <person name="Lipzen A."/>
            <person name="Riley R."/>
            <person name="Barry K."/>
            <person name="Henrissat B."/>
            <person name="Grigoriev I.V."/>
            <person name="Herr J.R."/>
            <person name="Aime M.C."/>
        </authorList>
    </citation>
    <scope>NUCLEOTIDE SEQUENCE</scope>
    <source>
        <strain evidence="1">MCA 3950</strain>
    </source>
</reference>
<proteinExistence type="predicted"/>
<keyword evidence="2" id="KW-1185">Reference proteome</keyword>
<dbReference type="RefSeq" id="XP_043035087.1">
    <property type="nucleotide sequence ID" value="XM_043181082.1"/>
</dbReference>
<accession>A0A9P7VJ73</accession>
<gene>
    <name evidence="1" type="ORF">BT62DRAFT_474553</name>
</gene>
<evidence type="ECO:0000313" key="2">
    <source>
        <dbReference type="Proteomes" id="UP000812287"/>
    </source>
</evidence>
<dbReference type="EMBL" id="MU250558">
    <property type="protein sequence ID" value="KAG7441587.1"/>
    <property type="molecule type" value="Genomic_DNA"/>
</dbReference>
<dbReference type="OrthoDB" id="2908876at2759"/>
<dbReference type="AlphaFoldDB" id="A0A9P7VJ73"/>
<protein>
    <submittedName>
        <fullName evidence="1">Uncharacterized protein</fullName>
    </submittedName>
</protein>
<sequence>MPSFVDVCTFPEFQHILELPIEHVVTEASFADALNELPTLIEDWQQRRESRLRAMVPPQESRHIDPLKLATTVFSCKRCCGAIITNADIWWHRRVNSCRPGRIYYQDWATNVDDLYGKLGNKELFFDTKRSAVTASLLRLASCNPTMTSAEEMDNLDL</sequence>
<evidence type="ECO:0000313" key="1">
    <source>
        <dbReference type="EMBL" id="KAG7441587.1"/>
    </source>
</evidence>
<dbReference type="GeneID" id="66103378"/>
<dbReference type="Proteomes" id="UP000812287">
    <property type="component" value="Unassembled WGS sequence"/>
</dbReference>
<comment type="caution">
    <text evidence="1">The sequence shown here is derived from an EMBL/GenBank/DDBJ whole genome shotgun (WGS) entry which is preliminary data.</text>
</comment>
<organism evidence="1 2">
    <name type="scientific">Guyanagaster necrorhizus</name>
    <dbReference type="NCBI Taxonomy" id="856835"/>
    <lineage>
        <taxon>Eukaryota</taxon>
        <taxon>Fungi</taxon>
        <taxon>Dikarya</taxon>
        <taxon>Basidiomycota</taxon>
        <taxon>Agaricomycotina</taxon>
        <taxon>Agaricomycetes</taxon>
        <taxon>Agaricomycetidae</taxon>
        <taxon>Agaricales</taxon>
        <taxon>Marasmiineae</taxon>
        <taxon>Physalacriaceae</taxon>
        <taxon>Guyanagaster</taxon>
    </lineage>
</organism>
<name>A0A9P7VJ73_9AGAR</name>